<evidence type="ECO:0000313" key="1">
    <source>
        <dbReference type="EMBL" id="CAE7831835.1"/>
    </source>
</evidence>
<gene>
    <name evidence="1" type="ORF">SNEC2469_LOCUS24888</name>
</gene>
<accession>A0A812ZK24</accession>
<comment type="caution">
    <text evidence="1">The sequence shown here is derived from an EMBL/GenBank/DDBJ whole genome shotgun (WGS) entry which is preliminary data.</text>
</comment>
<feature type="non-terminal residue" evidence="1">
    <location>
        <position position="1"/>
    </location>
</feature>
<dbReference type="Proteomes" id="UP000601435">
    <property type="component" value="Unassembled WGS sequence"/>
</dbReference>
<dbReference type="AlphaFoldDB" id="A0A812ZK24"/>
<reference evidence="1" key="1">
    <citation type="submission" date="2021-02" db="EMBL/GenBank/DDBJ databases">
        <authorList>
            <person name="Dougan E. K."/>
            <person name="Rhodes N."/>
            <person name="Thang M."/>
            <person name="Chan C."/>
        </authorList>
    </citation>
    <scope>NUCLEOTIDE SEQUENCE</scope>
</reference>
<keyword evidence="2" id="KW-1185">Reference proteome</keyword>
<name>A0A812ZK24_9DINO</name>
<proteinExistence type="predicted"/>
<dbReference type="OrthoDB" id="411117at2759"/>
<sequence length="486" mass="54278">MVCSLASGFYEECKDVDADLADDLASSSLLSNLHRCSRTKHENKARAEFTKQGLSCPIGTTMIDIGEDVNHPILSITEFLKVLALHDKLPLLWGGRGKASEILPRFWRHYRQHEGSHCVFNDHKHRLDKVLPLLLHADEGQTLKKTGIMVVSWHSPMGAGTSKYTDPNGLNLNFLGNSYATRFLATVCLKKVYQKHPEKLDNIISAIAEELRDLYHAGIEVVIGDRREQFFVATIGFKGDWPIHARVGRLQRHFCRRGVFKVSDKSGICHLCRAGEIGFPPHDFGPGAAWRSTVLTKTPWTTPGPLCVIPQSPHQELMHKFDAFHTLHKGCFAELAGSGLVVILDYDLVGPDGKVEVKLERLYGVMSSFCKANGIPLHMDALTKNSLTFPRDSCYPVGSWFKGADTTAVLYFLEDFWGKHKAGLSQPDDYVDSIYDCCKSANTFLSLLYGSGLFLELSVTRQAAQAGLDFLRSYTECAQLAYDRKR</sequence>
<protein>
    <submittedName>
        <fullName evidence="1">Uncharacterized protein</fullName>
    </submittedName>
</protein>
<evidence type="ECO:0000313" key="2">
    <source>
        <dbReference type="Proteomes" id="UP000601435"/>
    </source>
</evidence>
<dbReference type="EMBL" id="CAJNJA010048506">
    <property type="protein sequence ID" value="CAE7831835.1"/>
    <property type="molecule type" value="Genomic_DNA"/>
</dbReference>
<organism evidence="1 2">
    <name type="scientific">Symbiodinium necroappetens</name>
    <dbReference type="NCBI Taxonomy" id="1628268"/>
    <lineage>
        <taxon>Eukaryota</taxon>
        <taxon>Sar</taxon>
        <taxon>Alveolata</taxon>
        <taxon>Dinophyceae</taxon>
        <taxon>Suessiales</taxon>
        <taxon>Symbiodiniaceae</taxon>
        <taxon>Symbiodinium</taxon>
    </lineage>
</organism>